<dbReference type="PRINTS" id="PR00080">
    <property type="entry name" value="SDRFAMILY"/>
</dbReference>
<dbReference type="InterPro" id="IPR036291">
    <property type="entry name" value="NAD(P)-bd_dom_sf"/>
</dbReference>
<protein>
    <submittedName>
        <fullName evidence="4">Oxidoreductase</fullName>
    </submittedName>
</protein>
<dbReference type="PRINTS" id="PR00081">
    <property type="entry name" value="GDHRDH"/>
</dbReference>
<dbReference type="GO" id="GO:0016020">
    <property type="term" value="C:membrane"/>
    <property type="evidence" value="ECO:0007669"/>
    <property type="project" value="TreeGrafter"/>
</dbReference>
<dbReference type="PIRSF" id="PIRSF000126">
    <property type="entry name" value="11-beta-HSD1"/>
    <property type="match status" value="1"/>
</dbReference>
<dbReference type="SUPFAM" id="SSF51735">
    <property type="entry name" value="NAD(P)-binding Rossmann-fold domains"/>
    <property type="match status" value="1"/>
</dbReference>
<dbReference type="Pfam" id="PF00106">
    <property type="entry name" value="adh_short"/>
    <property type="match status" value="1"/>
</dbReference>
<comment type="similarity">
    <text evidence="1 3">Belongs to the short-chain dehydrogenases/reductases (SDR) family.</text>
</comment>
<accession>A0A2P6MKF0</accession>
<name>A0A2P6MKF0_ALKUR</name>
<comment type="caution">
    <text evidence="4">The sequence shown here is derived from an EMBL/GenBank/DDBJ whole genome shotgun (WGS) entry which is preliminary data.</text>
</comment>
<dbReference type="Gene3D" id="3.40.50.720">
    <property type="entry name" value="NAD(P)-binding Rossmann-like Domain"/>
    <property type="match status" value="1"/>
</dbReference>
<dbReference type="PANTHER" id="PTHR44196">
    <property type="entry name" value="DEHYDROGENASE/REDUCTASE SDR FAMILY MEMBER 7B"/>
    <property type="match status" value="1"/>
</dbReference>
<evidence type="ECO:0000313" key="5">
    <source>
        <dbReference type="Proteomes" id="UP000243650"/>
    </source>
</evidence>
<dbReference type="PANTHER" id="PTHR44196:SF1">
    <property type="entry name" value="DEHYDROGENASE_REDUCTASE SDR FAMILY MEMBER 7B"/>
    <property type="match status" value="1"/>
</dbReference>
<dbReference type="Proteomes" id="UP000243650">
    <property type="component" value="Unassembled WGS sequence"/>
</dbReference>
<evidence type="ECO:0000313" key="4">
    <source>
        <dbReference type="EMBL" id="PRO66748.1"/>
    </source>
</evidence>
<keyword evidence="5" id="KW-1185">Reference proteome</keyword>
<dbReference type="PROSITE" id="PS00061">
    <property type="entry name" value="ADH_SHORT"/>
    <property type="match status" value="1"/>
</dbReference>
<dbReference type="EMBL" id="PVNS01000002">
    <property type="protein sequence ID" value="PRO66748.1"/>
    <property type="molecule type" value="Genomic_DNA"/>
</dbReference>
<keyword evidence="2" id="KW-0560">Oxidoreductase</keyword>
<gene>
    <name evidence="4" type="ORF">C6I21_02135</name>
</gene>
<dbReference type="AlphaFoldDB" id="A0A2P6MKF0"/>
<proteinExistence type="inferred from homology"/>
<reference evidence="4 5" key="1">
    <citation type="submission" date="2018-03" db="EMBL/GenBank/DDBJ databases">
        <title>Bacillus urumqiensis sp. nov., a moderately haloalkaliphilic bacterium isolated from a salt lake.</title>
        <authorList>
            <person name="Zhao B."/>
            <person name="Liao Z."/>
        </authorList>
    </citation>
    <scope>NUCLEOTIDE SEQUENCE [LARGE SCALE GENOMIC DNA]</scope>
    <source>
        <strain evidence="4 5">BZ-SZ-XJ18</strain>
    </source>
</reference>
<dbReference type="InterPro" id="IPR020904">
    <property type="entry name" value="Sc_DH/Rdtase_CS"/>
</dbReference>
<dbReference type="GO" id="GO:0016491">
    <property type="term" value="F:oxidoreductase activity"/>
    <property type="evidence" value="ECO:0007669"/>
    <property type="project" value="UniProtKB-KW"/>
</dbReference>
<dbReference type="OrthoDB" id="9793345at2"/>
<evidence type="ECO:0000256" key="1">
    <source>
        <dbReference type="ARBA" id="ARBA00006484"/>
    </source>
</evidence>
<organism evidence="4 5">
    <name type="scientific">Alkalicoccus urumqiensis</name>
    <name type="common">Bacillus urumqiensis</name>
    <dbReference type="NCBI Taxonomy" id="1548213"/>
    <lineage>
        <taxon>Bacteria</taxon>
        <taxon>Bacillati</taxon>
        <taxon>Bacillota</taxon>
        <taxon>Bacilli</taxon>
        <taxon>Bacillales</taxon>
        <taxon>Bacillaceae</taxon>
        <taxon>Alkalicoccus</taxon>
    </lineage>
</organism>
<sequence>MNIVITGASSGLGAETAALLAAEGHRVILGSRSIQKLKEVKKRIQSEGGSCEVYALDVTNEQSCVQFMKQAEENNGSVDILINNAGAGTFKKIEELQAVEVEEMLSVNVTGVHNMTKAALPYMKARDQGKLLFISSLAGKIPSPKASVYAASKHAVIGYARAVRMELAGTNVNVSIFYPGPIDTPFLDKADKTGNYRSRLGRMMLTVRETAVAVGKLTEKKSRESHLPKVGFLLSVLYQTAPKIVEKAAGKQFQKK</sequence>
<evidence type="ECO:0000256" key="3">
    <source>
        <dbReference type="RuleBase" id="RU000363"/>
    </source>
</evidence>
<evidence type="ECO:0000256" key="2">
    <source>
        <dbReference type="ARBA" id="ARBA00023002"/>
    </source>
</evidence>
<dbReference type="InterPro" id="IPR002347">
    <property type="entry name" value="SDR_fam"/>
</dbReference>
<dbReference type="RefSeq" id="WP_105957784.1">
    <property type="nucleotide sequence ID" value="NZ_PVNS01000002.1"/>
</dbReference>